<comment type="caution">
    <text evidence="1">The sequence shown here is derived from an EMBL/GenBank/DDBJ whole genome shotgun (WGS) entry which is preliminary data.</text>
</comment>
<reference evidence="1 2" key="1">
    <citation type="submission" date="2018-01" db="EMBL/GenBank/DDBJ databases">
        <title>Comparison of the Chinese Bamboo Partridge and Red Junglefowl genome sequences highlights the importance of demography in genome evolution.</title>
        <authorList>
            <person name="Tiley G.P."/>
            <person name="Kimball R.T."/>
            <person name="Braun E.L."/>
            <person name="Burleigh J.G."/>
        </authorList>
    </citation>
    <scope>NUCLEOTIDE SEQUENCE [LARGE SCALE GENOMIC DNA]</scope>
    <source>
        <strain evidence="1">RTK389</strain>
        <tissue evidence="1">Blood</tissue>
    </source>
</reference>
<accession>A0A2P4SJU9</accession>
<sequence length="26" mass="3077">MAQSSVMQILEFKDTFLTEMHVKSKF</sequence>
<organism evidence="1 2">
    <name type="scientific">Bambusicola thoracicus</name>
    <name type="common">Chinese bamboo-partridge</name>
    <name type="synonym">Perdix thoracica</name>
    <dbReference type="NCBI Taxonomy" id="9083"/>
    <lineage>
        <taxon>Eukaryota</taxon>
        <taxon>Metazoa</taxon>
        <taxon>Chordata</taxon>
        <taxon>Craniata</taxon>
        <taxon>Vertebrata</taxon>
        <taxon>Euteleostomi</taxon>
        <taxon>Archelosauria</taxon>
        <taxon>Archosauria</taxon>
        <taxon>Dinosauria</taxon>
        <taxon>Saurischia</taxon>
        <taxon>Theropoda</taxon>
        <taxon>Coelurosauria</taxon>
        <taxon>Aves</taxon>
        <taxon>Neognathae</taxon>
        <taxon>Galloanserae</taxon>
        <taxon>Galliformes</taxon>
        <taxon>Phasianidae</taxon>
        <taxon>Perdicinae</taxon>
        <taxon>Bambusicola</taxon>
    </lineage>
</organism>
<gene>
    <name evidence="1" type="ORF">CIB84_011859</name>
</gene>
<keyword evidence="2" id="KW-1185">Reference proteome</keyword>
<evidence type="ECO:0000313" key="1">
    <source>
        <dbReference type="EMBL" id="POI24391.1"/>
    </source>
</evidence>
<dbReference type="EMBL" id="PPHD01041566">
    <property type="protein sequence ID" value="POI24391.1"/>
    <property type="molecule type" value="Genomic_DNA"/>
</dbReference>
<dbReference type="Proteomes" id="UP000237246">
    <property type="component" value="Unassembled WGS sequence"/>
</dbReference>
<dbReference type="AlphaFoldDB" id="A0A2P4SJU9"/>
<protein>
    <submittedName>
        <fullName evidence="1">Uncharacterized protein</fullName>
    </submittedName>
</protein>
<evidence type="ECO:0000313" key="2">
    <source>
        <dbReference type="Proteomes" id="UP000237246"/>
    </source>
</evidence>
<name>A0A2P4SJU9_BAMTH</name>
<proteinExistence type="predicted"/>